<dbReference type="Proteomes" id="UP001204144">
    <property type="component" value="Unassembled WGS sequence"/>
</dbReference>
<dbReference type="Gene3D" id="3.30.420.10">
    <property type="entry name" value="Ribonuclease H-like superfamily/Ribonuclease H"/>
    <property type="match status" value="1"/>
</dbReference>
<dbReference type="InterPro" id="IPR012337">
    <property type="entry name" value="RNaseH-like_sf"/>
</dbReference>
<comment type="caution">
    <text evidence="2">The sequence shown here is derived from an EMBL/GenBank/DDBJ whole genome shotgun (WGS) entry which is preliminary data.</text>
</comment>
<evidence type="ECO:0000259" key="1">
    <source>
        <dbReference type="Pfam" id="PF16473"/>
    </source>
</evidence>
<dbReference type="AlphaFoldDB" id="A0AAE3H405"/>
<reference evidence="2 3" key="1">
    <citation type="submission" date="2018-11" db="EMBL/GenBank/DDBJ databases">
        <title>Novel bacteria species description.</title>
        <authorList>
            <person name="Han J.-H."/>
        </authorList>
    </citation>
    <scope>NUCLEOTIDE SEQUENCE [LARGE SCALE GENOMIC DNA]</scope>
    <source>
        <strain evidence="2 3">KCTC23259</strain>
    </source>
</reference>
<dbReference type="Pfam" id="PF16473">
    <property type="entry name" value="Rv2179c-like"/>
    <property type="match status" value="1"/>
</dbReference>
<accession>A0AAE3H405</accession>
<organism evidence="2 3">
    <name type="scientific">Lacihabitans soyangensis</name>
    <dbReference type="NCBI Taxonomy" id="869394"/>
    <lineage>
        <taxon>Bacteria</taxon>
        <taxon>Pseudomonadati</taxon>
        <taxon>Bacteroidota</taxon>
        <taxon>Cytophagia</taxon>
        <taxon>Cytophagales</taxon>
        <taxon>Leadbetterellaceae</taxon>
        <taxon>Lacihabitans</taxon>
    </lineage>
</organism>
<dbReference type="InterPro" id="IPR033390">
    <property type="entry name" value="Rv2179c-like"/>
</dbReference>
<sequence length="217" mass="24249">MYDQLIVDLETLGTKPGAVILSVALVEWNWKGEIGKKGVFKIPLAESVAKGFVIEPETVKWWNEQDKIVFAKALNASVPTNMSGTILSEMMNFFADVMGEKTGVWGNGSSFDLVLLKEYFDGFGYHTPWNPRIERDVRTIVSLLPEVKREWKFEGTKHDPVDDCLNQIGYLVETVKRFSPVAPGSPLAPGGGTQLNPKDLDSWMSTVKVIDQENNKQ</sequence>
<evidence type="ECO:0000313" key="2">
    <source>
        <dbReference type="EMBL" id="MCP9764488.1"/>
    </source>
</evidence>
<gene>
    <name evidence="2" type="ORF">EGI31_16225</name>
</gene>
<proteinExistence type="predicted"/>
<dbReference type="InterPro" id="IPR036397">
    <property type="entry name" value="RNaseH_sf"/>
</dbReference>
<dbReference type="EMBL" id="RJUF01000174">
    <property type="protein sequence ID" value="MCP9764488.1"/>
    <property type="molecule type" value="Genomic_DNA"/>
</dbReference>
<dbReference type="GO" id="GO:0003676">
    <property type="term" value="F:nucleic acid binding"/>
    <property type="evidence" value="ECO:0007669"/>
    <property type="project" value="InterPro"/>
</dbReference>
<evidence type="ECO:0000313" key="3">
    <source>
        <dbReference type="Proteomes" id="UP001204144"/>
    </source>
</evidence>
<dbReference type="SUPFAM" id="SSF53098">
    <property type="entry name" value="Ribonuclease H-like"/>
    <property type="match status" value="1"/>
</dbReference>
<protein>
    <submittedName>
        <fullName evidence="2">3'-5' exoribonuclease</fullName>
    </submittedName>
</protein>
<keyword evidence="3" id="KW-1185">Reference proteome</keyword>
<dbReference type="RefSeq" id="WP_255038180.1">
    <property type="nucleotide sequence ID" value="NZ_RJUF01000174.1"/>
</dbReference>
<feature type="domain" description="3'-5' exoribonuclease Rv2179c-like" evidence="1">
    <location>
        <begin position="4"/>
        <end position="171"/>
    </location>
</feature>
<name>A0AAE3H405_9BACT</name>